<comment type="caution">
    <text evidence="1">The sequence shown here is derived from an EMBL/GenBank/DDBJ whole genome shotgun (WGS) entry which is preliminary data.</text>
</comment>
<evidence type="ECO:0008006" key="3">
    <source>
        <dbReference type="Google" id="ProtNLM"/>
    </source>
</evidence>
<evidence type="ECO:0000313" key="2">
    <source>
        <dbReference type="Proteomes" id="UP001595851"/>
    </source>
</evidence>
<dbReference type="Gene3D" id="3.40.50.720">
    <property type="entry name" value="NAD(P)-binding Rossmann-like Domain"/>
    <property type="match status" value="1"/>
</dbReference>
<dbReference type="RefSeq" id="WP_379533551.1">
    <property type="nucleotide sequence ID" value="NZ_JBHSBI010000029.1"/>
</dbReference>
<name>A0ABV8GIC8_9ACTN</name>
<keyword evidence="2" id="KW-1185">Reference proteome</keyword>
<proteinExistence type="predicted"/>
<accession>A0ABV8GIC8</accession>
<sequence length="231" mass="25647">MRVAVAGGRGFVGSAIVRALGGAAVPVDRENYEEARRSGPFDVLVNAACPSRRYWARHHPEDDHRETVAKTEAFLRDWEWKSFVQISTISARTQLDTPYGRHRAEAEELCAGRLIVRLGPMYGTGYNKGVLQDMVGDRPVYAAGSSRQSFAPVDWCGRWVAGHLNSEGLWEVGARTTITLREIRDAVGSRSTFDSDWVDDQFPVVTGPEADWPDASDVVCWLKNHSRPGES</sequence>
<organism evidence="1 2">
    <name type="scientific">Nonomuraea purpurea</name>
    <dbReference type="NCBI Taxonomy" id="1849276"/>
    <lineage>
        <taxon>Bacteria</taxon>
        <taxon>Bacillati</taxon>
        <taxon>Actinomycetota</taxon>
        <taxon>Actinomycetes</taxon>
        <taxon>Streptosporangiales</taxon>
        <taxon>Streptosporangiaceae</taxon>
        <taxon>Nonomuraea</taxon>
    </lineage>
</organism>
<dbReference type="InterPro" id="IPR036291">
    <property type="entry name" value="NAD(P)-bd_dom_sf"/>
</dbReference>
<dbReference type="Proteomes" id="UP001595851">
    <property type="component" value="Unassembled WGS sequence"/>
</dbReference>
<dbReference type="EMBL" id="JBHSBI010000029">
    <property type="protein sequence ID" value="MFC4013697.1"/>
    <property type="molecule type" value="Genomic_DNA"/>
</dbReference>
<reference evidence="2" key="1">
    <citation type="journal article" date="2019" name="Int. J. Syst. Evol. Microbiol.">
        <title>The Global Catalogue of Microorganisms (GCM) 10K type strain sequencing project: providing services to taxonomists for standard genome sequencing and annotation.</title>
        <authorList>
            <consortium name="The Broad Institute Genomics Platform"/>
            <consortium name="The Broad Institute Genome Sequencing Center for Infectious Disease"/>
            <person name="Wu L."/>
            <person name="Ma J."/>
        </authorList>
    </citation>
    <scope>NUCLEOTIDE SEQUENCE [LARGE SCALE GENOMIC DNA]</scope>
    <source>
        <strain evidence="2">TBRC 1276</strain>
    </source>
</reference>
<protein>
    <recommendedName>
        <fullName evidence="3">NAD-dependent epimerase/dehydratase family protein</fullName>
    </recommendedName>
</protein>
<dbReference type="SUPFAM" id="SSF51735">
    <property type="entry name" value="NAD(P)-binding Rossmann-fold domains"/>
    <property type="match status" value="1"/>
</dbReference>
<gene>
    <name evidence="1" type="ORF">ACFOY2_41170</name>
</gene>
<evidence type="ECO:0000313" key="1">
    <source>
        <dbReference type="EMBL" id="MFC4013697.1"/>
    </source>
</evidence>